<dbReference type="RefSeq" id="WP_318596740.1">
    <property type="nucleotide sequence ID" value="NZ_JAWSTH010000017.1"/>
</dbReference>
<dbReference type="InterPro" id="IPR008971">
    <property type="entry name" value="HSP40/DnaJ_pept-bd"/>
</dbReference>
<feature type="repeat" description="CXXCXGXG motif" evidence="9">
    <location>
        <begin position="210"/>
        <end position="217"/>
    </location>
</feature>
<dbReference type="SUPFAM" id="SSF46565">
    <property type="entry name" value="Chaperone J-domain"/>
    <property type="match status" value="1"/>
</dbReference>
<keyword evidence="8 9" id="KW-0143">Chaperone</keyword>
<evidence type="ECO:0000313" key="14">
    <source>
        <dbReference type="EMBL" id="MDW5594471.1"/>
    </source>
</evidence>
<feature type="binding site" evidence="9">
    <location>
        <position position="196"/>
    </location>
    <ligand>
        <name>Zn(2+)</name>
        <dbReference type="ChEBI" id="CHEBI:29105"/>
        <label>2</label>
    </ligand>
</feature>
<dbReference type="InterPro" id="IPR001623">
    <property type="entry name" value="DnaJ_domain"/>
</dbReference>
<comment type="similarity">
    <text evidence="9">Belongs to the DnaJ family.</text>
</comment>
<keyword evidence="3 9" id="KW-0479">Metal-binding</keyword>
<dbReference type="Pfam" id="PF01556">
    <property type="entry name" value="DnaJ_C"/>
    <property type="match status" value="1"/>
</dbReference>
<feature type="repeat" description="CXXCXGXG motif" evidence="9">
    <location>
        <begin position="157"/>
        <end position="164"/>
    </location>
</feature>
<evidence type="ECO:0000256" key="3">
    <source>
        <dbReference type="ARBA" id="ARBA00022723"/>
    </source>
</evidence>
<keyword evidence="14" id="KW-0560">Oxidoreductase</keyword>
<dbReference type="SUPFAM" id="SSF49493">
    <property type="entry name" value="HSP40/DnaJ peptide-binding domain"/>
    <property type="match status" value="2"/>
</dbReference>
<gene>
    <name evidence="9 14" type="primary">dnaJ</name>
    <name evidence="14" type="ORF">R7226_08990</name>
</gene>
<feature type="binding site" evidence="9">
    <location>
        <position position="210"/>
    </location>
    <ligand>
        <name>Zn(2+)</name>
        <dbReference type="ChEBI" id="CHEBI:29105"/>
        <label>1</label>
    </ligand>
</feature>
<comment type="subcellular location">
    <subcellularLocation>
        <location evidence="9">Cytoplasm</location>
    </subcellularLocation>
</comment>
<dbReference type="Gene3D" id="2.60.260.20">
    <property type="entry name" value="Urease metallochaperone UreE, N-terminal domain"/>
    <property type="match status" value="2"/>
</dbReference>
<name>A0ABU4HME2_9ACTN</name>
<dbReference type="Gene3D" id="1.10.287.110">
    <property type="entry name" value="DnaJ domain"/>
    <property type="match status" value="1"/>
</dbReference>
<keyword evidence="2 9" id="KW-0235">DNA replication</keyword>
<feature type="binding site" evidence="9">
    <location>
        <position position="213"/>
    </location>
    <ligand>
        <name>Zn(2+)</name>
        <dbReference type="ChEBI" id="CHEBI:29105"/>
        <label>1</label>
    </ligand>
</feature>
<feature type="repeat" description="CXXCXGXG motif" evidence="9">
    <location>
        <begin position="174"/>
        <end position="181"/>
    </location>
</feature>
<dbReference type="PRINTS" id="PR00625">
    <property type="entry name" value="JDOMAIN"/>
</dbReference>
<organism evidence="14 15">
    <name type="scientific">Conexibacter stalactiti</name>
    <dbReference type="NCBI Taxonomy" id="1940611"/>
    <lineage>
        <taxon>Bacteria</taxon>
        <taxon>Bacillati</taxon>
        <taxon>Actinomycetota</taxon>
        <taxon>Thermoleophilia</taxon>
        <taxon>Solirubrobacterales</taxon>
        <taxon>Conexibacteraceae</taxon>
        <taxon>Conexibacter</taxon>
    </lineage>
</organism>
<dbReference type="InterPro" id="IPR036869">
    <property type="entry name" value="J_dom_sf"/>
</dbReference>
<dbReference type="Pfam" id="PF00226">
    <property type="entry name" value="DnaJ"/>
    <property type="match status" value="1"/>
</dbReference>
<dbReference type="InterPro" id="IPR018253">
    <property type="entry name" value="DnaJ_domain_CS"/>
</dbReference>
<evidence type="ECO:0000256" key="5">
    <source>
        <dbReference type="ARBA" id="ARBA00022771"/>
    </source>
</evidence>
<evidence type="ECO:0000256" key="10">
    <source>
        <dbReference type="PROSITE-ProRule" id="PRU00546"/>
    </source>
</evidence>
<comment type="domain">
    <text evidence="9">The J domain is necessary and sufficient to stimulate DnaK ATPase activity. Zinc center 1 plays an important role in the autonomous, DnaK-independent chaperone activity of DnaJ. Zinc center 2 is essential for interaction with DnaK and for DnaJ activity.</text>
</comment>
<evidence type="ECO:0000259" key="12">
    <source>
        <dbReference type="PROSITE" id="PS50076"/>
    </source>
</evidence>
<feature type="domain" description="J" evidence="12">
    <location>
        <begin position="7"/>
        <end position="72"/>
    </location>
</feature>
<comment type="subunit">
    <text evidence="9">Homodimer.</text>
</comment>
<dbReference type="Gene3D" id="2.10.230.10">
    <property type="entry name" value="Heat shock protein DnaJ, cysteine-rich domain"/>
    <property type="match status" value="1"/>
</dbReference>
<evidence type="ECO:0000256" key="8">
    <source>
        <dbReference type="ARBA" id="ARBA00023186"/>
    </source>
</evidence>
<feature type="binding site" evidence="9">
    <location>
        <position position="199"/>
    </location>
    <ligand>
        <name>Zn(2+)</name>
        <dbReference type="ChEBI" id="CHEBI:29105"/>
        <label>2</label>
    </ligand>
</feature>
<comment type="caution">
    <text evidence="14">The sequence shown here is derived from an EMBL/GenBank/DDBJ whole genome shotgun (WGS) entry which is preliminary data.</text>
</comment>
<evidence type="ECO:0000313" key="15">
    <source>
        <dbReference type="Proteomes" id="UP001284601"/>
    </source>
</evidence>
<dbReference type="GO" id="GO:0016491">
    <property type="term" value="F:oxidoreductase activity"/>
    <property type="evidence" value="ECO:0007669"/>
    <property type="project" value="UniProtKB-KW"/>
</dbReference>
<dbReference type="NCBIfam" id="NF008035">
    <property type="entry name" value="PRK10767.1"/>
    <property type="match status" value="1"/>
</dbReference>
<keyword evidence="5 9" id="KW-0863">Zinc-finger</keyword>
<dbReference type="PANTHER" id="PTHR43096:SF54">
    <property type="entry name" value="CHAPERONE PROTEIN DNAJ 1"/>
    <property type="match status" value="1"/>
</dbReference>
<dbReference type="InterPro" id="IPR002939">
    <property type="entry name" value="DnaJ_C"/>
</dbReference>
<protein>
    <recommendedName>
        <fullName evidence="9">Chaperone protein DnaJ</fullName>
    </recommendedName>
</protein>
<feature type="domain" description="CR-type" evidence="13">
    <location>
        <begin position="144"/>
        <end position="222"/>
    </location>
</feature>
<dbReference type="HAMAP" id="MF_01152">
    <property type="entry name" value="DnaJ"/>
    <property type="match status" value="1"/>
</dbReference>
<proteinExistence type="inferred from homology"/>
<reference evidence="14 15" key="2">
    <citation type="submission" date="2023-10" db="EMBL/GenBank/DDBJ databases">
        <authorList>
            <person name="Han X.F."/>
        </authorList>
    </citation>
    <scope>NUCLEOTIDE SEQUENCE [LARGE SCALE GENOMIC DNA]</scope>
    <source>
        <strain evidence="14 15">KCTC 39840</strain>
    </source>
</reference>
<feature type="repeat" description="CXXCXGXG motif" evidence="9">
    <location>
        <begin position="196"/>
        <end position="203"/>
    </location>
</feature>
<dbReference type="Pfam" id="PF00684">
    <property type="entry name" value="DnaJ_CXXCXGXG"/>
    <property type="match status" value="1"/>
</dbReference>
<dbReference type="CDD" id="cd06257">
    <property type="entry name" value="DnaJ"/>
    <property type="match status" value="1"/>
</dbReference>
<sequence length="378" mass="40164">MAATKPDLYKILGVGKNASDEEIKKAYRRLARQYHPDTNQGDARAEERFKEVSAAYDVLSDPEKRRAYDRGTGPFAPGGAAGGGFDPNQFGGSFSDILSNLFGGGSGAGRASGGAGQRTSRPRSQRGRDLETEVSLSFEEAIDGTQTSLAVPTSTTCETCHGSGARPGTAPTICPVCHGRGVEQQGQGVFSISKPCHRCGGSGSIIEDPCPTCNGSGARRTIKRLKVNIPAGVRDGSRVRIAGKGEAGMNGGEPGDLFVVTRVADSPIFRHMGDRVEVEVPLTVPEAMRGATVEVPTLNGSKKLRVAAGTRHGTVQRLRGEGAPKLGGRGRGDIHYRFVIELPRELTRDQQKAVDELAKTINGNPRDRLFRGRTEARA</sequence>
<feature type="region of interest" description="Disordered" evidence="11">
    <location>
        <begin position="105"/>
        <end position="134"/>
    </location>
</feature>
<evidence type="ECO:0000256" key="4">
    <source>
        <dbReference type="ARBA" id="ARBA00022737"/>
    </source>
</evidence>
<dbReference type="EMBL" id="JAWSTH010000017">
    <property type="protein sequence ID" value="MDW5594471.1"/>
    <property type="molecule type" value="Genomic_DNA"/>
</dbReference>
<keyword evidence="7 9" id="KW-0346">Stress response</keyword>
<feature type="binding site" evidence="9">
    <location>
        <position position="157"/>
    </location>
    <ligand>
        <name>Zn(2+)</name>
        <dbReference type="ChEBI" id="CHEBI:29105"/>
        <label>1</label>
    </ligand>
</feature>
<keyword evidence="1 9" id="KW-0963">Cytoplasm</keyword>
<dbReference type="InterPro" id="IPR036410">
    <property type="entry name" value="HSP_DnaJ_Cys-rich_dom_sf"/>
</dbReference>
<dbReference type="CDD" id="cd10719">
    <property type="entry name" value="DnaJ_zf"/>
    <property type="match status" value="1"/>
</dbReference>
<dbReference type="PANTHER" id="PTHR43096">
    <property type="entry name" value="DNAJ HOMOLOG 1, MITOCHONDRIAL-RELATED"/>
    <property type="match status" value="1"/>
</dbReference>
<keyword evidence="15" id="KW-1185">Reference proteome</keyword>
<evidence type="ECO:0000256" key="2">
    <source>
        <dbReference type="ARBA" id="ARBA00022705"/>
    </source>
</evidence>
<reference evidence="15" key="1">
    <citation type="submission" date="2023-07" db="EMBL/GenBank/DDBJ databases">
        <title>Conexibacter stalactiti sp. nov., isolated from stalactites in a lava cave and emended description of the genus Conexibacter.</title>
        <authorList>
            <person name="Lee S.D."/>
        </authorList>
    </citation>
    <scope>NUCLEOTIDE SEQUENCE [LARGE SCALE GENOMIC DNA]</scope>
    <source>
        <strain evidence="15">KCTC 39840</strain>
    </source>
</reference>
<feature type="compositionally biased region" description="Gly residues" evidence="11">
    <location>
        <begin position="105"/>
        <end position="116"/>
    </location>
</feature>
<keyword evidence="4 9" id="KW-0677">Repeat</keyword>
<dbReference type="NCBIfam" id="TIGR02349">
    <property type="entry name" value="DnaJ_bact"/>
    <property type="match status" value="1"/>
</dbReference>
<dbReference type="SMART" id="SM00271">
    <property type="entry name" value="DnaJ"/>
    <property type="match status" value="1"/>
</dbReference>
<evidence type="ECO:0000256" key="7">
    <source>
        <dbReference type="ARBA" id="ARBA00023016"/>
    </source>
</evidence>
<dbReference type="PROSITE" id="PS00636">
    <property type="entry name" value="DNAJ_1"/>
    <property type="match status" value="1"/>
</dbReference>
<dbReference type="InterPro" id="IPR001305">
    <property type="entry name" value="HSP_DnaJ_Cys-rich_dom"/>
</dbReference>
<feature type="zinc finger region" description="CR-type" evidence="10">
    <location>
        <begin position="144"/>
        <end position="222"/>
    </location>
</feature>
<feature type="binding site" evidence="9">
    <location>
        <position position="174"/>
    </location>
    <ligand>
        <name>Zn(2+)</name>
        <dbReference type="ChEBI" id="CHEBI:29105"/>
        <label>2</label>
    </ligand>
</feature>
<dbReference type="InterPro" id="IPR012724">
    <property type="entry name" value="DnaJ"/>
</dbReference>
<dbReference type="PROSITE" id="PS50076">
    <property type="entry name" value="DNAJ_2"/>
    <property type="match status" value="1"/>
</dbReference>
<comment type="function">
    <text evidence="9">Participates actively in the response to hyperosmotic and heat shock by preventing the aggregation of stress-denatured proteins and by disaggregating proteins, also in an autonomous, DnaK-independent fashion. Unfolded proteins bind initially to DnaJ; upon interaction with the DnaJ-bound protein, DnaK hydrolyzes its bound ATP, resulting in the formation of a stable complex. GrpE releases ADP from DnaK; ATP binding to DnaK triggers the release of the substrate protein, thus completing the reaction cycle. Several rounds of ATP-dependent interactions between DnaJ, DnaK and GrpE are required for fully efficient folding. Also involved, together with DnaK and GrpE, in the DNA replication of plasmids through activation of initiation proteins.</text>
</comment>
<dbReference type="SUPFAM" id="SSF57938">
    <property type="entry name" value="DnaJ/Hsp40 cysteine-rich domain"/>
    <property type="match status" value="1"/>
</dbReference>
<dbReference type="CDD" id="cd10747">
    <property type="entry name" value="DnaJ_C"/>
    <property type="match status" value="1"/>
</dbReference>
<dbReference type="PROSITE" id="PS51188">
    <property type="entry name" value="ZF_CR"/>
    <property type="match status" value="1"/>
</dbReference>
<evidence type="ECO:0000256" key="11">
    <source>
        <dbReference type="SAM" id="MobiDB-lite"/>
    </source>
</evidence>
<accession>A0ABU4HME2</accession>
<evidence type="ECO:0000256" key="1">
    <source>
        <dbReference type="ARBA" id="ARBA00022490"/>
    </source>
</evidence>
<evidence type="ECO:0000256" key="9">
    <source>
        <dbReference type="HAMAP-Rule" id="MF_01152"/>
    </source>
</evidence>
<keyword evidence="6 9" id="KW-0862">Zinc</keyword>
<feature type="binding site" evidence="9">
    <location>
        <position position="177"/>
    </location>
    <ligand>
        <name>Zn(2+)</name>
        <dbReference type="ChEBI" id="CHEBI:29105"/>
        <label>2</label>
    </ligand>
</feature>
<evidence type="ECO:0000259" key="13">
    <source>
        <dbReference type="PROSITE" id="PS51188"/>
    </source>
</evidence>
<feature type="binding site" evidence="9">
    <location>
        <position position="160"/>
    </location>
    <ligand>
        <name>Zn(2+)</name>
        <dbReference type="ChEBI" id="CHEBI:29105"/>
        <label>1</label>
    </ligand>
</feature>
<evidence type="ECO:0000256" key="6">
    <source>
        <dbReference type="ARBA" id="ARBA00022833"/>
    </source>
</evidence>
<comment type="cofactor">
    <cofactor evidence="9">
        <name>Zn(2+)</name>
        <dbReference type="ChEBI" id="CHEBI:29105"/>
    </cofactor>
    <text evidence="9">Binds 2 Zn(2+) ions per monomer.</text>
</comment>
<dbReference type="Proteomes" id="UP001284601">
    <property type="component" value="Unassembled WGS sequence"/>
</dbReference>